<dbReference type="OrthoDB" id="10291418at2759"/>
<accession>A0A0A2VK63</accession>
<dbReference type="GeneID" id="26970834"/>
<dbReference type="Proteomes" id="UP000002059">
    <property type="component" value="Partially assembled WGS sequence"/>
</dbReference>
<name>A0A0A2VK63_PARBA</name>
<dbReference type="EMBL" id="KN294005">
    <property type="protein sequence ID" value="KGQ01279.1"/>
    <property type="molecule type" value="Genomic_DNA"/>
</dbReference>
<dbReference type="AlphaFoldDB" id="A0A0A2VK63"/>
<reference evidence="1 2" key="1">
    <citation type="journal article" date="2011" name="PLoS Genet.">
        <title>Comparative genomic analysis of human fungal pathogens causing paracoccidioidomycosis.</title>
        <authorList>
            <person name="Desjardins C.A."/>
            <person name="Champion M.D."/>
            <person name="Holder J.W."/>
            <person name="Muszewska A."/>
            <person name="Goldberg J."/>
            <person name="Bailao A.M."/>
            <person name="Brigido M.M."/>
            <person name="Ferreira M.E."/>
            <person name="Garcia A.M."/>
            <person name="Grynberg M."/>
            <person name="Gujja S."/>
            <person name="Heiman D.I."/>
            <person name="Henn M.R."/>
            <person name="Kodira C.D."/>
            <person name="Leon-Narvaez H."/>
            <person name="Longo L.V."/>
            <person name="Ma L.J."/>
            <person name="Malavazi I."/>
            <person name="Matsuo A.L."/>
            <person name="Morais F.V."/>
            <person name="Pereira M."/>
            <person name="Rodriguez-Brito S."/>
            <person name="Sakthikumar S."/>
            <person name="Salem-Izacc S.M."/>
            <person name="Sykes S.M."/>
            <person name="Teixeira M.M."/>
            <person name="Vallejo M.C."/>
            <person name="Walter M.E."/>
            <person name="Yandava C."/>
            <person name="Young S."/>
            <person name="Zeng Q."/>
            <person name="Zucker J."/>
            <person name="Felipe M.S."/>
            <person name="Goldman G.H."/>
            <person name="Haas B.J."/>
            <person name="McEwen J.G."/>
            <person name="Nino-Vega G."/>
            <person name="Puccia R."/>
            <person name="San-Blas G."/>
            <person name="Soares C.M."/>
            <person name="Birren B.W."/>
            <person name="Cuomo C.A."/>
        </authorList>
    </citation>
    <scope>NUCLEOTIDE SEQUENCE [LARGE SCALE GENOMIC DNA]</scope>
    <source>
        <strain evidence="2">ATCC MYA-826 / Pb01</strain>
    </source>
</reference>
<dbReference type="RefSeq" id="XP_015702816.1">
    <property type="nucleotide sequence ID" value="XM_015847591.1"/>
</dbReference>
<proteinExistence type="predicted"/>
<dbReference type="KEGG" id="pbl:PAAG_12050"/>
<sequence>MVRYANTPDILVCTSSREHSSEAEILLNVAQMMQSQQNGIFVPGNLFPRAADREHEMVEEFRNV</sequence>
<keyword evidence="2" id="KW-1185">Reference proteome</keyword>
<gene>
    <name evidence="1" type="ORF">PAAG_12050</name>
</gene>
<organism evidence="1 2">
    <name type="scientific">Paracoccidioides lutzii (strain ATCC MYA-826 / Pb01)</name>
    <name type="common">Paracoccidioides brasiliensis</name>
    <dbReference type="NCBI Taxonomy" id="502779"/>
    <lineage>
        <taxon>Eukaryota</taxon>
        <taxon>Fungi</taxon>
        <taxon>Dikarya</taxon>
        <taxon>Ascomycota</taxon>
        <taxon>Pezizomycotina</taxon>
        <taxon>Eurotiomycetes</taxon>
        <taxon>Eurotiomycetidae</taxon>
        <taxon>Onygenales</taxon>
        <taxon>Ajellomycetaceae</taxon>
        <taxon>Paracoccidioides</taxon>
    </lineage>
</organism>
<evidence type="ECO:0000313" key="2">
    <source>
        <dbReference type="Proteomes" id="UP000002059"/>
    </source>
</evidence>
<dbReference type="HOGENOM" id="CLU_2868283_0_0_1"/>
<dbReference type="OMA" id="MMQSQQN"/>
<evidence type="ECO:0000313" key="1">
    <source>
        <dbReference type="EMBL" id="KGQ01279.1"/>
    </source>
</evidence>
<protein>
    <submittedName>
        <fullName evidence="1">Uncharacterized protein</fullName>
    </submittedName>
</protein>
<dbReference type="VEuPathDB" id="FungiDB:PAAG_12050"/>